<reference evidence="4" key="1">
    <citation type="journal article" date="2019" name="Int. J. Syst. Evol. Microbiol.">
        <title>The Global Catalogue of Microorganisms (GCM) 10K type strain sequencing project: providing services to taxonomists for standard genome sequencing and annotation.</title>
        <authorList>
            <consortium name="The Broad Institute Genomics Platform"/>
            <consortium name="The Broad Institute Genome Sequencing Center for Infectious Disease"/>
            <person name="Wu L."/>
            <person name="Ma J."/>
        </authorList>
    </citation>
    <scope>NUCLEOTIDE SEQUENCE [LARGE SCALE GENOMIC DNA]</scope>
    <source>
        <strain evidence="4">CCUG 62974</strain>
    </source>
</reference>
<evidence type="ECO:0000259" key="2">
    <source>
        <dbReference type="Pfam" id="PF00675"/>
    </source>
</evidence>
<dbReference type="InterPro" id="IPR011249">
    <property type="entry name" value="Metalloenz_LuxS/M16"/>
</dbReference>
<dbReference type="InterPro" id="IPR050361">
    <property type="entry name" value="MPP/UQCRC_Complex"/>
</dbReference>
<feature type="non-terminal residue" evidence="3">
    <location>
        <position position="221"/>
    </location>
</feature>
<organism evidence="3 4">
    <name type="scientific">Streptosporangium algeriense</name>
    <dbReference type="NCBI Taxonomy" id="1682748"/>
    <lineage>
        <taxon>Bacteria</taxon>
        <taxon>Bacillati</taxon>
        <taxon>Actinomycetota</taxon>
        <taxon>Actinomycetes</taxon>
        <taxon>Streptosporangiales</taxon>
        <taxon>Streptosporangiaceae</taxon>
        <taxon>Streptosporangium</taxon>
    </lineage>
</organism>
<comment type="similarity">
    <text evidence="1">Belongs to the peptidase M16 family.</text>
</comment>
<sequence length="221" mass="23628">MNAPAVRPLPDLEPAAPLVLPPQAETVLPSGLTVVAIARRSTPLVEARLWVPMAEVDIAEGALLAQTLFSGTGTRSAAVIAEETQAVGGSLDCGASPDRWLVRGDCLASGLDRLLEVLADALCDARHPSREFSIERDRLADRSRVTLSQPPALAKAELLKRFYGAHPYAVETPDPERVGAVEAEQVRALHERRMRPDGAVLVLVGDLDPDEAIELAGRRLG</sequence>
<proteinExistence type="inferred from homology"/>
<comment type="caution">
    <text evidence="3">The sequence shown here is derived from an EMBL/GenBank/DDBJ whole genome shotgun (WGS) entry which is preliminary data.</text>
</comment>
<name>A0ABW3E5M5_9ACTN</name>
<dbReference type="PANTHER" id="PTHR11851">
    <property type="entry name" value="METALLOPROTEASE"/>
    <property type="match status" value="1"/>
</dbReference>
<accession>A0ABW3E5M5</accession>
<feature type="domain" description="Peptidase M16 N-terminal" evidence="2">
    <location>
        <begin position="63"/>
        <end position="172"/>
    </location>
</feature>
<dbReference type="Gene3D" id="3.30.830.10">
    <property type="entry name" value="Metalloenzyme, LuxS/M16 peptidase-like"/>
    <property type="match status" value="1"/>
</dbReference>
<gene>
    <name evidence="3" type="ORF">ACFQ08_42075</name>
</gene>
<protein>
    <submittedName>
        <fullName evidence="3">M16 family metallopeptidase</fullName>
    </submittedName>
</protein>
<evidence type="ECO:0000313" key="4">
    <source>
        <dbReference type="Proteomes" id="UP001597024"/>
    </source>
</evidence>
<evidence type="ECO:0000313" key="3">
    <source>
        <dbReference type="EMBL" id="MFD0891178.1"/>
    </source>
</evidence>
<dbReference type="Proteomes" id="UP001597024">
    <property type="component" value="Unassembled WGS sequence"/>
</dbReference>
<evidence type="ECO:0000256" key="1">
    <source>
        <dbReference type="ARBA" id="ARBA00007261"/>
    </source>
</evidence>
<dbReference type="SUPFAM" id="SSF63411">
    <property type="entry name" value="LuxS/MPP-like metallohydrolase"/>
    <property type="match status" value="1"/>
</dbReference>
<keyword evidence="4" id="KW-1185">Reference proteome</keyword>
<dbReference type="Pfam" id="PF00675">
    <property type="entry name" value="Peptidase_M16"/>
    <property type="match status" value="1"/>
</dbReference>
<dbReference type="PANTHER" id="PTHR11851:SF49">
    <property type="entry name" value="MITOCHONDRIAL-PROCESSING PEPTIDASE SUBUNIT ALPHA"/>
    <property type="match status" value="1"/>
</dbReference>
<dbReference type="EMBL" id="JBHTHX010002971">
    <property type="protein sequence ID" value="MFD0891178.1"/>
    <property type="molecule type" value="Genomic_DNA"/>
</dbReference>
<dbReference type="InterPro" id="IPR011765">
    <property type="entry name" value="Pept_M16_N"/>
</dbReference>